<dbReference type="OrthoDB" id="4201669at2759"/>
<feature type="region of interest" description="Disordered" evidence="2">
    <location>
        <begin position="1"/>
        <end position="23"/>
    </location>
</feature>
<feature type="region of interest" description="Disordered" evidence="2">
    <location>
        <begin position="789"/>
        <end position="900"/>
    </location>
</feature>
<dbReference type="Proteomes" id="UP000006701">
    <property type="component" value="Unassembled WGS sequence"/>
</dbReference>
<dbReference type="GO" id="GO:0000785">
    <property type="term" value="C:chromatin"/>
    <property type="evidence" value="ECO:0007669"/>
    <property type="project" value="TreeGrafter"/>
</dbReference>
<organism evidence="3 4">
    <name type="scientific">Aspergillus clavatus (strain ATCC 1007 / CBS 513.65 / DSM 816 / NCTC 3887 / NRRL 1 / QM 1276 / 107)</name>
    <dbReference type="NCBI Taxonomy" id="344612"/>
    <lineage>
        <taxon>Eukaryota</taxon>
        <taxon>Fungi</taxon>
        <taxon>Dikarya</taxon>
        <taxon>Ascomycota</taxon>
        <taxon>Pezizomycotina</taxon>
        <taxon>Eurotiomycetes</taxon>
        <taxon>Eurotiomycetidae</taxon>
        <taxon>Eurotiales</taxon>
        <taxon>Aspergillaceae</taxon>
        <taxon>Aspergillus</taxon>
        <taxon>Aspergillus subgen. Fumigati</taxon>
    </lineage>
</organism>
<feature type="compositionally biased region" description="Polar residues" evidence="2">
    <location>
        <begin position="968"/>
        <end position="988"/>
    </location>
</feature>
<dbReference type="GO" id="GO:0003682">
    <property type="term" value="F:chromatin binding"/>
    <property type="evidence" value="ECO:0007669"/>
    <property type="project" value="TreeGrafter"/>
</dbReference>
<feature type="coiled-coil region" evidence="1">
    <location>
        <begin position="417"/>
        <end position="551"/>
    </location>
</feature>
<dbReference type="RefSeq" id="XP_001268043.1">
    <property type="nucleotide sequence ID" value="XM_001268042.1"/>
</dbReference>
<dbReference type="KEGG" id="act:ACLA_083120"/>
<dbReference type="AlphaFoldDB" id="A1CTI0"/>
<gene>
    <name evidence="3" type="ORF">ACLA_083120</name>
</gene>
<dbReference type="PANTHER" id="PTHR43941:SF1">
    <property type="entry name" value="STRUCTURAL MAINTENANCE OF CHROMOSOMES PROTEIN 2"/>
    <property type="match status" value="1"/>
</dbReference>
<protein>
    <recommendedName>
        <fullName evidence="5">Rootletin</fullName>
    </recommendedName>
</protein>
<feature type="coiled-coil region" evidence="1">
    <location>
        <begin position="94"/>
        <end position="163"/>
    </location>
</feature>
<dbReference type="PANTHER" id="PTHR43941">
    <property type="entry name" value="STRUCTURAL MAINTENANCE OF CHROMOSOMES PROTEIN 2"/>
    <property type="match status" value="1"/>
</dbReference>
<dbReference type="Gene3D" id="1.10.287.1490">
    <property type="match status" value="1"/>
</dbReference>
<dbReference type="STRING" id="344612.A1CTI0"/>
<feature type="compositionally biased region" description="Polar residues" evidence="2">
    <location>
        <begin position="828"/>
        <end position="843"/>
    </location>
</feature>
<evidence type="ECO:0000256" key="2">
    <source>
        <dbReference type="SAM" id="MobiDB-lite"/>
    </source>
</evidence>
<feature type="region of interest" description="Disordered" evidence="2">
    <location>
        <begin position="927"/>
        <end position="1090"/>
    </location>
</feature>
<dbReference type="GO" id="GO:0000796">
    <property type="term" value="C:condensin complex"/>
    <property type="evidence" value="ECO:0007669"/>
    <property type="project" value="TreeGrafter"/>
</dbReference>
<dbReference type="EMBL" id="DS027060">
    <property type="protein sequence ID" value="EAW06617.1"/>
    <property type="molecule type" value="Genomic_DNA"/>
</dbReference>
<proteinExistence type="predicted"/>
<keyword evidence="4" id="KW-1185">Reference proteome</keyword>
<feature type="compositionally biased region" description="Polar residues" evidence="2">
    <location>
        <begin position="1014"/>
        <end position="1029"/>
    </location>
</feature>
<evidence type="ECO:0000256" key="1">
    <source>
        <dbReference type="SAM" id="Coils"/>
    </source>
</evidence>
<name>A1CTI0_ASPCL</name>
<dbReference type="OMA" id="TRMRQRE"/>
<reference evidence="3 4" key="1">
    <citation type="journal article" date="2008" name="PLoS Genet.">
        <title>Genomic islands in the pathogenic filamentous fungus Aspergillus fumigatus.</title>
        <authorList>
            <person name="Fedorova N.D."/>
            <person name="Khaldi N."/>
            <person name="Joardar V.S."/>
            <person name="Maiti R."/>
            <person name="Amedeo P."/>
            <person name="Anderson M.J."/>
            <person name="Crabtree J."/>
            <person name="Silva J.C."/>
            <person name="Badger J.H."/>
            <person name="Albarraq A."/>
            <person name="Angiuoli S."/>
            <person name="Bussey H."/>
            <person name="Bowyer P."/>
            <person name="Cotty P.J."/>
            <person name="Dyer P.S."/>
            <person name="Egan A."/>
            <person name="Galens K."/>
            <person name="Fraser-Liggett C.M."/>
            <person name="Haas B.J."/>
            <person name="Inman J.M."/>
            <person name="Kent R."/>
            <person name="Lemieux S."/>
            <person name="Malavazi I."/>
            <person name="Orvis J."/>
            <person name="Roemer T."/>
            <person name="Ronning C.M."/>
            <person name="Sundaram J.P."/>
            <person name="Sutton G."/>
            <person name="Turner G."/>
            <person name="Venter J.C."/>
            <person name="White O.R."/>
            <person name="Whitty B.R."/>
            <person name="Youngman P."/>
            <person name="Wolfe K.H."/>
            <person name="Goldman G.H."/>
            <person name="Wortman J.R."/>
            <person name="Jiang B."/>
            <person name="Denning D.W."/>
            <person name="Nierman W.C."/>
        </authorList>
    </citation>
    <scope>NUCLEOTIDE SEQUENCE [LARGE SCALE GENOMIC DNA]</scope>
    <source>
        <strain evidence="4">ATCC 1007 / CBS 513.65 / DSM 816 / NCTC 3887 / NRRL 1</strain>
    </source>
</reference>
<feature type="compositionally biased region" description="Polar residues" evidence="2">
    <location>
        <begin position="891"/>
        <end position="900"/>
    </location>
</feature>
<feature type="compositionally biased region" description="Basic residues" evidence="2">
    <location>
        <begin position="1057"/>
        <end position="1073"/>
    </location>
</feature>
<evidence type="ECO:0008006" key="5">
    <source>
        <dbReference type="Google" id="ProtNLM"/>
    </source>
</evidence>
<feature type="compositionally biased region" description="Basic and acidic residues" evidence="2">
    <location>
        <begin position="954"/>
        <end position="963"/>
    </location>
</feature>
<accession>A1CTI0</accession>
<evidence type="ECO:0000313" key="3">
    <source>
        <dbReference type="EMBL" id="EAW06617.1"/>
    </source>
</evidence>
<evidence type="ECO:0000313" key="4">
    <source>
        <dbReference type="Proteomes" id="UP000006701"/>
    </source>
</evidence>
<dbReference type="GO" id="GO:0007076">
    <property type="term" value="P:mitotic chromosome condensation"/>
    <property type="evidence" value="ECO:0007669"/>
    <property type="project" value="TreeGrafter"/>
</dbReference>
<keyword evidence="1" id="KW-0175">Coiled coil</keyword>
<dbReference type="eggNOG" id="ENOG502T1RK">
    <property type="taxonomic scope" value="Eukaryota"/>
</dbReference>
<feature type="compositionally biased region" description="Polar residues" evidence="2">
    <location>
        <begin position="1037"/>
        <end position="1056"/>
    </location>
</feature>
<feature type="compositionally biased region" description="Polar residues" evidence="2">
    <location>
        <begin position="789"/>
        <end position="813"/>
    </location>
</feature>
<dbReference type="HOGENOM" id="CLU_268619_0_0_1"/>
<feature type="coiled-coil region" evidence="1">
    <location>
        <begin position="633"/>
        <end position="688"/>
    </location>
</feature>
<dbReference type="GO" id="GO:0000793">
    <property type="term" value="C:condensed chromosome"/>
    <property type="evidence" value="ECO:0007669"/>
    <property type="project" value="TreeGrafter"/>
</dbReference>
<sequence>MGPMGDGHRVSKRRAANGNRPTSLKRLVTCRPSDKGSQLSEEDLFKLLIHRMRIREENELAASGIQKQMQAHISELAEENEVLKSHVGILNTEVQKSQSQIKTHRAQIESWKQKLGKFKVFLNELGAEYQNLRKENLRLKDIKDSLDNEGKEIKSEIEDAKRRVSQVVDIVNEKRKHLSETENMITSMALGLRNAEERTKFIEHQLFEEKRRSSILESYIQSSSRVQAKQLGLIRTDQLEMKSTIKSASDKLSQKLDASQTETLSTLRSTLENWALLVKEVKAELLKDKADVQQCSEIASKVSSCMETFELQLRNGIERSCELNEKMACNINAQLKLAEGNDSYESRLLKQLSISQEQYEVLLRKVGELEPSIHRFSSTVTDLEEKENCLAQKIDHFGNTLSEARILDRVGIPATDIDDFSAENSALNSQIQHLSAELSSMEEDVRTKELENEETKRSLIEAEARLQEAEKRAANLESDLVASKEKIESIESEIREELNRASVISRDQTRARFEQQIHKLLREKAEAEKDMDELKQQLSEARTSIVEGADEAKRRQGELEAMLLTRERHIQSLEDSRVQDAVRLNEQKEEIKLLHQSEASAAVKHGSLAQELDEARKKVVELNGVISSRDIEVENQQSKLDSFQDALLKKEDECSQMRKDLDDVNSAKSNLEAGKAKAKAEIHALLKRLQDSERWMKGIKEAISQSSSSSGASVEGLPASTWGRLQDYLGFPDSNTPSLDEMNNLQNAIVAGNDDIANKTQASSASNKVCETPVRGLVQRTEFIYRTQSIQSGPLSTPGQHQTNIEASNSASQPAEPGPSNEIMPFSSIRQQASPALGSSLSPEPSDLADMLSFTPPQTKLDGCNPIVVETPRQEDRNTILTSSPKDHQPRMSNQSSPKTQQELLALDTATGSANAEGQKMVTFEADDQDIGGEKRKFSAVLDSQSESRMVKRQVIEGSERTARRTYSKLQRSSFKGVRGSTQSNISSVGEAPNRDNHSDNQYTSNDKRPRVSMVSSYTRTRKQAQGTSEYFEPRGSPTSLGSGSSRQPSANGNHPKNNRWGRSAKRGGRKTRGKLDSAKEGYMVTDKHR</sequence>
<dbReference type="GeneID" id="4699752"/>
<dbReference type="VEuPathDB" id="FungiDB:ACLA_083120"/>